<evidence type="ECO:0000313" key="2">
    <source>
        <dbReference type="EMBL" id="KAL3312925.1"/>
    </source>
</evidence>
<feature type="compositionally biased region" description="Basic and acidic residues" evidence="1">
    <location>
        <begin position="34"/>
        <end position="71"/>
    </location>
</feature>
<feature type="region of interest" description="Disordered" evidence="1">
    <location>
        <begin position="1"/>
        <end position="97"/>
    </location>
</feature>
<comment type="caution">
    <text evidence="2">The sequence shown here is derived from an EMBL/GenBank/DDBJ whole genome shotgun (WGS) entry which is preliminary data.</text>
</comment>
<keyword evidence="3" id="KW-1185">Reference proteome</keyword>
<feature type="compositionally biased region" description="Polar residues" evidence="1">
    <location>
        <begin position="88"/>
        <end position="97"/>
    </location>
</feature>
<dbReference type="EMBL" id="JBJKFK010001502">
    <property type="protein sequence ID" value="KAL3312925.1"/>
    <property type="molecule type" value="Genomic_DNA"/>
</dbReference>
<organism evidence="2 3">
    <name type="scientific">Cichlidogyrus casuarinus</name>
    <dbReference type="NCBI Taxonomy" id="1844966"/>
    <lineage>
        <taxon>Eukaryota</taxon>
        <taxon>Metazoa</taxon>
        <taxon>Spiralia</taxon>
        <taxon>Lophotrochozoa</taxon>
        <taxon>Platyhelminthes</taxon>
        <taxon>Monogenea</taxon>
        <taxon>Monopisthocotylea</taxon>
        <taxon>Dactylogyridea</taxon>
        <taxon>Ancyrocephalidae</taxon>
        <taxon>Cichlidogyrus</taxon>
    </lineage>
</organism>
<dbReference type="AlphaFoldDB" id="A0ABD2Q0C4"/>
<evidence type="ECO:0000256" key="1">
    <source>
        <dbReference type="SAM" id="MobiDB-lite"/>
    </source>
</evidence>
<proteinExistence type="predicted"/>
<protein>
    <submittedName>
        <fullName evidence="2">Uncharacterized protein</fullName>
    </submittedName>
</protein>
<accession>A0ABD2Q0C4</accession>
<dbReference type="Proteomes" id="UP001626550">
    <property type="component" value="Unassembled WGS sequence"/>
</dbReference>
<gene>
    <name evidence="2" type="ORF">Ciccas_008473</name>
</gene>
<name>A0ABD2Q0C4_9PLAT</name>
<sequence length="97" mass="11306">MRKAQNLMMPKNKKGPPSLADRLSQMSVEDDEDVPHLEKPESRRKPNETSEEKRARKQALREFKKDRLGERKQKRNMYAMETAKLAPRSSNIVKIDG</sequence>
<reference evidence="2 3" key="1">
    <citation type="submission" date="2024-11" db="EMBL/GenBank/DDBJ databases">
        <title>Adaptive evolution of stress response genes in parasites aligns with host niche diversity.</title>
        <authorList>
            <person name="Hahn C."/>
            <person name="Resl P."/>
        </authorList>
    </citation>
    <scope>NUCLEOTIDE SEQUENCE [LARGE SCALE GENOMIC DNA]</scope>
    <source>
        <strain evidence="2">EGGRZ-B1_66</strain>
        <tissue evidence="2">Body</tissue>
    </source>
</reference>
<evidence type="ECO:0000313" key="3">
    <source>
        <dbReference type="Proteomes" id="UP001626550"/>
    </source>
</evidence>